<proteinExistence type="predicted"/>
<evidence type="ECO:0000313" key="2">
    <source>
        <dbReference type="Proteomes" id="UP000093352"/>
    </source>
</evidence>
<reference evidence="1 2" key="1">
    <citation type="journal article" date="2016" name="Genome Announc.">
        <title>Draft Genome Sequence of Criibacterium bergeronii gen. nov., sp. nov., Strain CCRI-22567T, Isolated from a Vaginal Sample from a Woman with Bacterial Vaginosis.</title>
        <authorList>
            <person name="Maheux A.F."/>
            <person name="Berube E."/>
            <person name="Boudreau D.K."/>
            <person name="Raymond F."/>
            <person name="Corbeil J."/>
            <person name="Roy P.H."/>
            <person name="Boissinot M."/>
            <person name="Omar R.F."/>
        </authorList>
    </citation>
    <scope>NUCLEOTIDE SEQUENCE [LARGE SCALE GENOMIC DNA]</scope>
    <source>
        <strain evidence="1 2">CCRI-22567</strain>
    </source>
</reference>
<dbReference type="NCBIfam" id="TIGR02532">
    <property type="entry name" value="IV_pilin_GFxxxE"/>
    <property type="match status" value="1"/>
</dbReference>
<dbReference type="Pfam" id="PF07963">
    <property type="entry name" value="N_methyl"/>
    <property type="match status" value="1"/>
</dbReference>
<keyword evidence="2" id="KW-1185">Reference proteome</keyword>
<protein>
    <submittedName>
        <fullName evidence="1">Prepilin-type N-terminal cleavage/methylation domain-containing protein</fullName>
    </submittedName>
</protein>
<dbReference type="RefSeq" id="WP_068912474.1">
    <property type="nucleotide sequence ID" value="NZ_MBEW02000020.1"/>
</dbReference>
<sequence length="718" mass="79811">MIKKHKAMTLIEVLIALTLLAIVMITSSAIFAYTFKQTSSAGQISKKTYESKQKLEEEMKNSGSTNATYELFKDAPLGTGTAITSKITGTTYTTKIDRLLNDWTYASSDIDMATFMAFKADNRIRDKEVENKDGQLILDPEKAPEDKFSYDNALNVVYGNPRKSISLYIDPEKLAGFTITPQLIGKVAGKNLLDDMTSSGVKSVDFIENTDPALNSISGTKSGNSYTIPETVEKGVQPLKIKFNLDITPSGQMKPGTYKFVLKYTKGTDTSLNESIIPYKVSEIRVVAGTKEGLLISGDGKTFYTTQEKAPVTALAYGGNDNPLFVMATSTSSKTNIRYSRDGLNWKDVNFLGDAYSWLNKPEIAKTGGEKPIIKKIVYGGPKENKVFMAITNNRVFLSYDKDNTATAMKWGVLKGSSTPYNGSGTSKFGLSFNAFRDSQIFTDIDLRDDKIDETGENEANNILAYLSYKELGTGQADFIRLEKRAGSDTLSSTRFKYGTTGVPYDKIVVMNYNLLERKPVKPYNNDQILIYKNNDSITPSKSALISIIKTVVHVAGIQGTTDTGDVDASSLATMDSKNKEISMIETFTGNQVFMYQGDNLWTFINYNKDEDAATKDFQVEQNSARILPIKAVEDDKNFQVRKLRLNNYGVVTALVGKKDSAVSEIYFNSLKLYTMKQSVESTNIVFGWDLLNDVKYVKNKDLHIDLDKYNVSDVVWR</sequence>
<dbReference type="Proteomes" id="UP000093352">
    <property type="component" value="Unassembled WGS sequence"/>
</dbReference>
<comment type="caution">
    <text evidence="1">The sequence shown here is derived from an EMBL/GenBank/DDBJ whole genome shotgun (WGS) entry which is preliminary data.</text>
</comment>
<organism evidence="1 2">
    <name type="scientific">Criibacterium bergeronii</name>
    <dbReference type="NCBI Taxonomy" id="1871336"/>
    <lineage>
        <taxon>Bacteria</taxon>
        <taxon>Bacillati</taxon>
        <taxon>Bacillota</taxon>
        <taxon>Clostridia</taxon>
        <taxon>Peptostreptococcales</taxon>
        <taxon>Filifactoraceae</taxon>
        <taxon>Criibacterium</taxon>
    </lineage>
</organism>
<dbReference type="InterPro" id="IPR012902">
    <property type="entry name" value="N_methyl_site"/>
</dbReference>
<accession>A0A371IK14</accession>
<evidence type="ECO:0000313" key="1">
    <source>
        <dbReference type="EMBL" id="RDY20803.1"/>
    </source>
</evidence>
<gene>
    <name evidence="1" type="ORF">BBG48_008255</name>
</gene>
<dbReference type="EMBL" id="MBEW02000020">
    <property type="protein sequence ID" value="RDY20803.1"/>
    <property type="molecule type" value="Genomic_DNA"/>
</dbReference>
<dbReference type="AlphaFoldDB" id="A0A371IK14"/>
<name>A0A371IK14_9FIRM</name>
<dbReference type="STRING" id="1871336.BBG48_02330"/>